<name>A0A1Y6BNS3_9PROT</name>
<keyword evidence="2" id="KW-0238">DNA-binding</keyword>
<organism evidence="5 6">
    <name type="scientific">Tistlia consotensis USBA 355</name>
    <dbReference type="NCBI Taxonomy" id="560819"/>
    <lineage>
        <taxon>Bacteria</taxon>
        <taxon>Pseudomonadati</taxon>
        <taxon>Pseudomonadota</taxon>
        <taxon>Alphaproteobacteria</taxon>
        <taxon>Rhodospirillales</taxon>
        <taxon>Rhodovibrionaceae</taxon>
        <taxon>Tistlia</taxon>
    </lineage>
</organism>
<dbReference type="Pfam" id="PF07729">
    <property type="entry name" value="FCD"/>
    <property type="match status" value="1"/>
</dbReference>
<evidence type="ECO:0000313" key="5">
    <source>
        <dbReference type="EMBL" id="SMF12402.1"/>
    </source>
</evidence>
<dbReference type="AlphaFoldDB" id="A0A1Y6BNS3"/>
<dbReference type="Gene3D" id="1.10.10.10">
    <property type="entry name" value="Winged helix-like DNA-binding domain superfamily/Winged helix DNA-binding domain"/>
    <property type="match status" value="1"/>
</dbReference>
<evidence type="ECO:0000313" key="6">
    <source>
        <dbReference type="Proteomes" id="UP000192917"/>
    </source>
</evidence>
<reference evidence="5 6" key="1">
    <citation type="submission" date="2017-04" db="EMBL/GenBank/DDBJ databases">
        <authorList>
            <person name="Afonso C.L."/>
            <person name="Miller P.J."/>
            <person name="Scott M.A."/>
            <person name="Spackman E."/>
            <person name="Goraichik I."/>
            <person name="Dimitrov K.M."/>
            <person name="Suarez D.L."/>
            <person name="Swayne D.E."/>
        </authorList>
    </citation>
    <scope>NUCLEOTIDE SEQUENCE [LARGE SCALE GENOMIC DNA]</scope>
    <source>
        <strain evidence="5 6">USBA 355</strain>
    </source>
</reference>
<accession>A0A1Y6BNS3</accession>
<dbReference type="EMBL" id="FWZX01000005">
    <property type="protein sequence ID" value="SMF12402.1"/>
    <property type="molecule type" value="Genomic_DNA"/>
</dbReference>
<dbReference type="PANTHER" id="PTHR43537">
    <property type="entry name" value="TRANSCRIPTIONAL REGULATOR, GNTR FAMILY"/>
    <property type="match status" value="1"/>
</dbReference>
<evidence type="ECO:0000259" key="4">
    <source>
        <dbReference type="PROSITE" id="PS50949"/>
    </source>
</evidence>
<dbReference type="PANTHER" id="PTHR43537:SF39">
    <property type="entry name" value="HTH-TYPE TRANSCRIPTIONAL REGULATOR MCBR"/>
    <property type="match status" value="1"/>
</dbReference>
<dbReference type="Pfam" id="PF00392">
    <property type="entry name" value="GntR"/>
    <property type="match status" value="1"/>
</dbReference>
<evidence type="ECO:0000256" key="2">
    <source>
        <dbReference type="ARBA" id="ARBA00023125"/>
    </source>
</evidence>
<dbReference type="GO" id="GO:0003677">
    <property type="term" value="F:DNA binding"/>
    <property type="evidence" value="ECO:0007669"/>
    <property type="project" value="UniProtKB-KW"/>
</dbReference>
<gene>
    <name evidence="5" type="ORF">SAMN05428998_10585</name>
</gene>
<evidence type="ECO:0000256" key="1">
    <source>
        <dbReference type="ARBA" id="ARBA00023015"/>
    </source>
</evidence>
<dbReference type="Gene3D" id="1.20.120.530">
    <property type="entry name" value="GntR ligand-binding domain-like"/>
    <property type="match status" value="1"/>
</dbReference>
<dbReference type="InterPro" id="IPR036390">
    <property type="entry name" value="WH_DNA-bd_sf"/>
</dbReference>
<keyword evidence="6" id="KW-1185">Reference proteome</keyword>
<sequence length="226" mass="24335">MTIATEGKGALQVAPLARKTLQDEVYREICELILDGGIAPGQQVTIQSLADAFGVSAMPVREALKRLTAAEALTVVSGRTIGIPKLSAERLDDLYRVRIEIEPLAGRWAAGRIDAATLAELRAQLAALEQANRTGDVKAYLRANRAYHFTIYRSAGSTVLLPIIESLWLQISPYFHLLQESGNYRTANQHHAAMLAGLEAGDGPAVEAAIRGDIADAYRVLAGLFG</sequence>
<feature type="domain" description="HTH gntR-type" evidence="4">
    <location>
        <begin position="19"/>
        <end position="86"/>
    </location>
</feature>
<dbReference type="InterPro" id="IPR011711">
    <property type="entry name" value="GntR_C"/>
</dbReference>
<dbReference type="InterPro" id="IPR036388">
    <property type="entry name" value="WH-like_DNA-bd_sf"/>
</dbReference>
<keyword evidence="3" id="KW-0804">Transcription</keyword>
<dbReference type="SMART" id="SM00895">
    <property type="entry name" value="FCD"/>
    <property type="match status" value="1"/>
</dbReference>
<keyword evidence="1" id="KW-0805">Transcription regulation</keyword>
<dbReference type="SUPFAM" id="SSF48008">
    <property type="entry name" value="GntR ligand-binding domain-like"/>
    <property type="match status" value="1"/>
</dbReference>
<dbReference type="RefSeq" id="WP_085122100.1">
    <property type="nucleotide sequence ID" value="NZ_FWZX01000005.1"/>
</dbReference>
<dbReference type="Proteomes" id="UP000192917">
    <property type="component" value="Unassembled WGS sequence"/>
</dbReference>
<dbReference type="PROSITE" id="PS50949">
    <property type="entry name" value="HTH_GNTR"/>
    <property type="match status" value="1"/>
</dbReference>
<dbReference type="GO" id="GO:0003700">
    <property type="term" value="F:DNA-binding transcription factor activity"/>
    <property type="evidence" value="ECO:0007669"/>
    <property type="project" value="InterPro"/>
</dbReference>
<evidence type="ECO:0000256" key="3">
    <source>
        <dbReference type="ARBA" id="ARBA00023163"/>
    </source>
</evidence>
<dbReference type="STRING" id="560819.SAMN05428998_10585"/>
<proteinExistence type="predicted"/>
<dbReference type="InterPro" id="IPR000524">
    <property type="entry name" value="Tscrpt_reg_HTH_GntR"/>
</dbReference>
<dbReference type="InterPro" id="IPR008920">
    <property type="entry name" value="TF_FadR/GntR_C"/>
</dbReference>
<dbReference type="SUPFAM" id="SSF46785">
    <property type="entry name" value="Winged helix' DNA-binding domain"/>
    <property type="match status" value="1"/>
</dbReference>
<protein>
    <submittedName>
        <fullName evidence="5">Transcriptional regulator, GntR family</fullName>
    </submittedName>
</protein>
<dbReference type="SMART" id="SM00345">
    <property type="entry name" value="HTH_GNTR"/>
    <property type="match status" value="1"/>
</dbReference>